<dbReference type="Proteomes" id="UP001596200">
    <property type="component" value="Unassembled WGS sequence"/>
</dbReference>
<organism evidence="2 3">
    <name type="scientific">Streptomyces pulveraceus</name>
    <dbReference type="NCBI Taxonomy" id="68258"/>
    <lineage>
        <taxon>Bacteria</taxon>
        <taxon>Bacillati</taxon>
        <taxon>Actinomycetota</taxon>
        <taxon>Actinomycetes</taxon>
        <taxon>Kitasatosporales</taxon>
        <taxon>Streptomycetaceae</taxon>
        <taxon>Streptomyces</taxon>
    </lineage>
</organism>
<proteinExistence type="predicted"/>
<gene>
    <name evidence="2" type="ORF">ACFP1B_33100</name>
</gene>
<dbReference type="RefSeq" id="WP_344516583.1">
    <property type="nucleotide sequence ID" value="NZ_BAAATU010000040.1"/>
</dbReference>
<evidence type="ECO:0000256" key="1">
    <source>
        <dbReference type="SAM" id="MobiDB-lite"/>
    </source>
</evidence>
<keyword evidence="3" id="KW-1185">Reference proteome</keyword>
<protein>
    <submittedName>
        <fullName evidence="2">DUF4238 domain-containing protein</fullName>
    </submittedName>
</protein>
<accession>A0ABW1GTS2</accession>
<feature type="region of interest" description="Disordered" evidence="1">
    <location>
        <begin position="281"/>
        <end position="317"/>
    </location>
</feature>
<sequence length="317" mass="34928">MNQPRKRRHHTVPRFHLARFANSKNQLMRVELPGIKRHLLSIDNATVEKDFYLVETDDGSPSDAVEDALSELEGRAATALRSLVDQHIWPIPEEVRRPIAAWAAIQYLRTPATRQAGNDIADAALKLSIALGGRSQMRAALESVEGRSVTDAEVDEMWALMTGFEDYKYEAHQNLHIHSMDRSFPGTAAGFFGRGWNVVHFTRKALITTDTPVVLMNGPGEDPGLPIGTATAGGVLVPLDRRMALIMGEPHTEDLQLPGSASMAKGLNQRLVCDARRAAFHHPDDNPLEGLELPQPRDQEVASTDPRTFVTDGPGQE</sequence>
<dbReference type="EMBL" id="JBHSPU010000038">
    <property type="protein sequence ID" value="MFC5918234.1"/>
    <property type="molecule type" value="Genomic_DNA"/>
</dbReference>
<evidence type="ECO:0000313" key="3">
    <source>
        <dbReference type="Proteomes" id="UP001596200"/>
    </source>
</evidence>
<dbReference type="InterPro" id="IPR025332">
    <property type="entry name" value="DUF4238"/>
</dbReference>
<evidence type="ECO:0000313" key="2">
    <source>
        <dbReference type="EMBL" id="MFC5918234.1"/>
    </source>
</evidence>
<dbReference type="Pfam" id="PF14022">
    <property type="entry name" value="DUF4238"/>
    <property type="match status" value="1"/>
</dbReference>
<name>A0ABW1GTS2_9ACTN</name>
<reference evidence="3" key="1">
    <citation type="journal article" date="2019" name="Int. J. Syst. Evol. Microbiol.">
        <title>The Global Catalogue of Microorganisms (GCM) 10K type strain sequencing project: providing services to taxonomists for standard genome sequencing and annotation.</title>
        <authorList>
            <consortium name="The Broad Institute Genomics Platform"/>
            <consortium name="The Broad Institute Genome Sequencing Center for Infectious Disease"/>
            <person name="Wu L."/>
            <person name="Ma J."/>
        </authorList>
    </citation>
    <scope>NUCLEOTIDE SEQUENCE [LARGE SCALE GENOMIC DNA]</scope>
    <source>
        <strain evidence="3">JCM 4147</strain>
    </source>
</reference>
<comment type="caution">
    <text evidence="2">The sequence shown here is derived from an EMBL/GenBank/DDBJ whole genome shotgun (WGS) entry which is preliminary data.</text>
</comment>